<keyword evidence="3" id="KW-1185">Reference proteome</keyword>
<comment type="caution">
    <text evidence="2">The sequence shown here is derived from an EMBL/GenBank/DDBJ whole genome shotgun (WGS) entry which is preliminary data.</text>
</comment>
<organism evidence="2 3">
    <name type="scientific">Cystobacter fuscus (strain ATCC 25194 / DSM 2262 / NBRC 100088 / M29)</name>
    <dbReference type="NCBI Taxonomy" id="1242864"/>
    <lineage>
        <taxon>Bacteria</taxon>
        <taxon>Pseudomonadati</taxon>
        <taxon>Myxococcota</taxon>
        <taxon>Myxococcia</taxon>
        <taxon>Myxococcales</taxon>
        <taxon>Cystobacterineae</taxon>
        <taxon>Archangiaceae</taxon>
        <taxon>Cystobacter</taxon>
    </lineage>
</organism>
<dbReference type="eggNOG" id="ENOG5032YSV">
    <property type="taxonomic scope" value="Bacteria"/>
</dbReference>
<accession>S9QLF1</accession>
<dbReference type="AlphaFoldDB" id="S9QLF1"/>
<gene>
    <name evidence="2" type="ORF">D187_007077</name>
</gene>
<feature type="transmembrane region" description="Helical" evidence="1">
    <location>
        <begin position="139"/>
        <end position="157"/>
    </location>
</feature>
<evidence type="ECO:0000313" key="3">
    <source>
        <dbReference type="Proteomes" id="UP000011682"/>
    </source>
</evidence>
<sequence>MLMLLPLVAMQFTDEVKWDGADFAFFGALLLGVGGTYELLARKSGSAAYRAAVGVALAGAFLLVWANAAVGIIGSEDNDANLMFGGVLAVGIIGAIIARFHPAGMARDLCAMALAQVVVALIALIGGAGAGEPIRPNDLLLPTGFFATLWLASALLFRRAAREQKPTNAAA</sequence>
<proteinExistence type="predicted"/>
<protein>
    <submittedName>
        <fullName evidence="2">Uncharacterized protein</fullName>
    </submittedName>
</protein>
<name>S9QLF1_CYSF2</name>
<reference evidence="2" key="1">
    <citation type="submission" date="2013-05" db="EMBL/GenBank/DDBJ databases">
        <title>Genome assembly of Cystobacter fuscus DSM 2262.</title>
        <authorList>
            <person name="Sharma G."/>
            <person name="Khatri I."/>
            <person name="Kaur C."/>
            <person name="Mayilraj S."/>
            <person name="Subramanian S."/>
        </authorList>
    </citation>
    <scope>NUCLEOTIDE SEQUENCE [LARGE SCALE GENOMIC DNA]</scope>
    <source>
        <strain evidence="2">DSM 2262</strain>
    </source>
</reference>
<feature type="transmembrane region" description="Helical" evidence="1">
    <location>
        <begin position="109"/>
        <end position="127"/>
    </location>
</feature>
<evidence type="ECO:0000256" key="1">
    <source>
        <dbReference type="SAM" id="Phobius"/>
    </source>
</evidence>
<dbReference type="EMBL" id="ANAH02000064">
    <property type="protein sequence ID" value="EPX57323.1"/>
    <property type="molecule type" value="Genomic_DNA"/>
</dbReference>
<feature type="transmembrane region" description="Helical" evidence="1">
    <location>
        <begin position="80"/>
        <end position="97"/>
    </location>
</feature>
<dbReference type="Proteomes" id="UP000011682">
    <property type="component" value="Unassembled WGS sequence"/>
</dbReference>
<keyword evidence="1" id="KW-0812">Transmembrane</keyword>
<keyword evidence="1" id="KW-0472">Membrane</keyword>
<feature type="transmembrane region" description="Helical" evidence="1">
    <location>
        <begin position="20"/>
        <end position="40"/>
    </location>
</feature>
<evidence type="ECO:0000313" key="2">
    <source>
        <dbReference type="EMBL" id="EPX57323.1"/>
    </source>
</evidence>
<keyword evidence="1" id="KW-1133">Transmembrane helix</keyword>
<feature type="transmembrane region" description="Helical" evidence="1">
    <location>
        <begin position="52"/>
        <end position="74"/>
    </location>
</feature>